<dbReference type="AlphaFoldDB" id="A0A0D8FYV0"/>
<dbReference type="GeneID" id="78371624"/>
<gene>
    <name evidence="1" type="ORF">FEAC_02790</name>
</gene>
<dbReference type="STRING" id="1121877.FEAC_02790"/>
<sequence length="75" mass="8702">MRRYRCTNCGNVTRFDVTSVVRSRCFYHYSVAGDLEIEEPEELSRVVEEVSCRWCATPKFVEIVAEEPQHTVSEA</sequence>
<evidence type="ECO:0000313" key="1">
    <source>
        <dbReference type="EMBL" id="KJE77907.1"/>
    </source>
</evidence>
<evidence type="ECO:0000313" key="2">
    <source>
        <dbReference type="Proteomes" id="UP000032336"/>
    </source>
</evidence>
<name>A0A0D8FYV0_9ACTN</name>
<organism evidence="1 2">
    <name type="scientific">Ferrimicrobium acidiphilum DSM 19497</name>
    <dbReference type="NCBI Taxonomy" id="1121877"/>
    <lineage>
        <taxon>Bacteria</taxon>
        <taxon>Bacillati</taxon>
        <taxon>Actinomycetota</taxon>
        <taxon>Acidimicrobiia</taxon>
        <taxon>Acidimicrobiales</taxon>
        <taxon>Acidimicrobiaceae</taxon>
        <taxon>Ferrimicrobium</taxon>
    </lineage>
</organism>
<comment type="caution">
    <text evidence="1">The sequence shown here is derived from an EMBL/GenBank/DDBJ whole genome shotgun (WGS) entry which is preliminary data.</text>
</comment>
<dbReference type="RefSeq" id="WP_052565157.1">
    <property type="nucleotide sequence ID" value="NZ_JQKF01000002.1"/>
</dbReference>
<dbReference type="OrthoDB" id="3429702at2"/>
<keyword evidence="2" id="KW-1185">Reference proteome</keyword>
<dbReference type="Proteomes" id="UP000032336">
    <property type="component" value="Unassembled WGS sequence"/>
</dbReference>
<dbReference type="EMBL" id="JXUW01000002">
    <property type="protein sequence ID" value="KJE77907.1"/>
    <property type="molecule type" value="Genomic_DNA"/>
</dbReference>
<accession>A0A0D8FYV0</accession>
<reference evidence="1 2" key="1">
    <citation type="submission" date="2015-01" db="EMBL/GenBank/DDBJ databases">
        <title>Draft genome of the acidophilic iron oxidizer Ferrimicrobium acidiphilum strain T23.</title>
        <authorList>
            <person name="Poehlein A."/>
            <person name="Eisen S."/>
            <person name="Schloemann M."/>
            <person name="Johnson B.D."/>
            <person name="Daniel R."/>
            <person name="Muehling M."/>
        </authorList>
    </citation>
    <scope>NUCLEOTIDE SEQUENCE [LARGE SCALE GENOMIC DNA]</scope>
    <source>
        <strain evidence="1 2">T23</strain>
    </source>
</reference>
<proteinExistence type="predicted"/>
<protein>
    <submittedName>
        <fullName evidence="1">Uncharacterized protein</fullName>
    </submittedName>
</protein>